<gene>
    <name evidence="2 4" type="primary">jmjd-5</name>
    <name evidence="4" type="ORF">C06H2.3</name>
    <name evidence="2" type="ORF">CELE_C06H2.3</name>
</gene>
<dbReference type="Bgee" id="WBGene00007387">
    <property type="expression patterns" value="Expressed in germ line (C elegans) and 4 other cell types or tissues"/>
</dbReference>
<keyword evidence="3" id="KW-1185">Reference proteome</keyword>
<organism evidence="2 3">
    <name type="scientific">Caenorhabditis elegans</name>
    <dbReference type="NCBI Taxonomy" id="6239"/>
    <lineage>
        <taxon>Eukaryota</taxon>
        <taxon>Metazoa</taxon>
        <taxon>Ecdysozoa</taxon>
        <taxon>Nematoda</taxon>
        <taxon>Chromadorea</taxon>
        <taxon>Rhabditida</taxon>
        <taxon>Rhabditina</taxon>
        <taxon>Rhabditomorpha</taxon>
        <taxon>Rhabditoidea</taxon>
        <taxon>Rhabditidae</taxon>
        <taxon>Peloderinae</taxon>
        <taxon>Caenorhabditis</taxon>
    </lineage>
</organism>
<dbReference type="UniPathway" id="UPA00113">
    <property type="reaction ID" value="UER00529"/>
</dbReference>
<dbReference type="GeneID" id="179543"/>
<dbReference type="PROSITE" id="PS51186">
    <property type="entry name" value="GNAT"/>
    <property type="match status" value="1"/>
</dbReference>
<dbReference type="ExpressionAtlas" id="A0A2I2LDX7">
    <property type="expression patterns" value="baseline and differential"/>
</dbReference>
<sequence length="190" mass="22175">MEYKRLKIDECRDGVFNIRRKVFIEEQNCPESMEWDENEEQSSIYFVAFKGDLAVGCVRLRNIEKDLLKLERVAVLKEFRRRRIASDLIREALIYAQSESPNSPVYAYAQVSALQAYVNLGFTVLSKVWIEDGTFIPHQTIFWGTPISIDTFLKNQSEKADPSYEDYDARSPAMLPKIEAFKQRLEVNNY</sequence>
<dbReference type="Proteomes" id="UP000001940">
    <property type="component" value="Chromosome V"/>
</dbReference>
<evidence type="ECO:0000313" key="2">
    <source>
        <dbReference type="EMBL" id="SOT38357.1"/>
    </source>
</evidence>
<dbReference type="OrthoDB" id="47172at2759"/>
<dbReference type="RefSeq" id="NP_001346729.1">
    <property type="nucleotide sequence ID" value="NM_001359791.3"/>
</dbReference>
<dbReference type="InterPro" id="IPR016181">
    <property type="entry name" value="Acyl_CoA_acyltransferase"/>
</dbReference>
<dbReference type="CDD" id="cd04301">
    <property type="entry name" value="NAT_SF"/>
    <property type="match status" value="1"/>
</dbReference>
<dbReference type="AGR" id="WB:WBGene00007387"/>
<dbReference type="EMBL" id="BX284605">
    <property type="protein sequence ID" value="SOT38357.1"/>
    <property type="molecule type" value="Genomic_DNA"/>
</dbReference>
<dbReference type="AlphaFoldDB" id="A0A2I2LDX7"/>
<dbReference type="Gene3D" id="3.40.630.30">
    <property type="match status" value="1"/>
</dbReference>
<accession>A0A2I2LDX7</accession>
<evidence type="ECO:0000313" key="3">
    <source>
        <dbReference type="Proteomes" id="UP000001940"/>
    </source>
</evidence>
<evidence type="ECO:0007829" key="5">
    <source>
        <dbReference type="PeptideAtlas" id="A0A2I2LDX7"/>
    </source>
</evidence>
<keyword evidence="5" id="KW-1267">Proteomics identification</keyword>
<dbReference type="SUPFAM" id="SSF55729">
    <property type="entry name" value="Acyl-CoA N-acyltransferases (Nat)"/>
    <property type="match status" value="1"/>
</dbReference>
<dbReference type="GO" id="GO:0006048">
    <property type="term" value="P:UDP-N-acetylglucosamine biosynthetic process"/>
    <property type="evidence" value="ECO:0007669"/>
    <property type="project" value="UniProtKB-UniPathway"/>
</dbReference>
<dbReference type="InterPro" id="IPR000182">
    <property type="entry name" value="GNAT_dom"/>
</dbReference>
<proteinExistence type="evidence at protein level"/>
<dbReference type="KEGG" id="cel:CELE_C06H2.3"/>
<dbReference type="SMR" id="A0A2I2LDX7"/>
<dbReference type="GO" id="GO:0016747">
    <property type="term" value="F:acyltransferase activity, transferring groups other than amino-acyl groups"/>
    <property type="evidence" value="ECO:0007669"/>
    <property type="project" value="InterPro"/>
</dbReference>
<evidence type="ECO:0000259" key="1">
    <source>
        <dbReference type="PROSITE" id="PS51186"/>
    </source>
</evidence>
<dbReference type="CTD" id="179543"/>
<reference evidence="2 3" key="1">
    <citation type="journal article" date="1998" name="Science">
        <title>Genome sequence of the nematode C. elegans: a platform for investigating biology.</title>
        <authorList>
            <consortium name="The C. elegans sequencing consortium"/>
            <person name="Sulson J.E."/>
            <person name="Waterston R."/>
        </authorList>
    </citation>
    <scope>NUCLEOTIDE SEQUENCE [LARGE SCALE GENOMIC DNA]</scope>
    <source>
        <strain evidence="2 3">Bristol N2</strain>
    </source>
</reference>
<dbReference type="Pfam" id="PF13673">
    <property type="entry name" value="Acetyltransf_10"/>
    <property type="match status" value="1"/>
</dbReference>
<name>A0A2I2LDX7_CAEEL</name>
<protein>
    <submittedName>
        <fullName evidence="2">N-acetyltransferase domain-containing protein</fullName>
    </submittedName>
</protein>
<feature type="domain" description="N-acetyltransferase" evidence="1">
    <location>
        <begin position="1"/>
        <end position="148"/>
    </location>
</feature>
<dbReference type="WormBase" id="C06H2.3b">
    <property type="protein sequence ID" value="CE52421"/>
    <property type="gene ID" value="WBGene00007387"/>
    <property type="gene designation" value="jmjd-5"/>
</dbReference>
<evidence type="ECO:0000313" key="4">
    <source>
        <dbReference type="WormBase" id="C06H2.3b"/>
    </source>
</evidence>